<accession>E1F0E2</accession>
<proteinExistence type="predicted"/>
<dbReference type="EMBL" id="ACVC01000105">
    <property type="protein sequence ID" value="EFO64085.1"/>
    <property type="molecule type" value="Genomic_DNA"/>
</dbReference>
<evidence type="ECO:0000313" key="3">
    <source>
        <dbReference type="Proteomes" id="UP000008974"/>
    </source>
</evidence>
<dbReference type="VEuPathDB" id="GiardiaDB:GLP15_3471"/>
<dbReference type="OrthoDB" id="10263984at2759"/>
<evidence type="ECO:0000313" key="2">
    <source>
        <dbReference type="EMBL" id="EFO64085.1"/>
    </source>
</evidence>
<feature type="region of interest" description="Disordered" evidence="1">
    <location>
        <begin position="75"/>
        <end position="125"/>
    </location>
</feature>
<gene>
    <name evidence="2" type="ORF">GLP15_3471</name>
</gene>
<name>E1F0E2_GIAIA</name>
<dbReference type="AlphaFoldDB" id="E1F0E2"/>
<protein>
    <submittedName>
        <fullName evidence="2">Uncharacterized protein</fullName>
    </submittedName>
</protein>
<sequence>MSAVLQKSGHGSYQRVLHGKKAPEARISTADGITTLVSGNTSSGTTTDAISETKGKVCAQREQFHLEDKAINGAVKIGKRDRKRGATSLQSHGDRIKGTTASSDKTKTLSHLQKPQSFSGLGRVL</sequence>
<evidence type="ECO:0000256" key="1">
    <source>
        <dbReference type="SAM" id="MobiDB-lite"/>
    </source>
</evidence>
<dbReference type="OMA" id="VCAQREQ"/>
<dbReference type="Proteomes" id="UP000008974">
    <property type="component" value="Unassembled WGS sequence"/>
</dbReference>
<feature type="region of interest" description="Disordered" evidence="1">
    <location>
        <begin position="1"/>
        <end position="30"/>
    </location>
</feature>
<reference evidence="2 3" key="1">
    <citation type="journal article" date="2010" name="BMC Genomics">
        <title>Genome analysis and comparative genomics of a Giardia intestinalis assemblage E isolate.</title>
        <authorList>
            <person name="Jerlstrom-Hultqvist J."/>
            <person name="Franzen O."/>
            <person name="Ankarklev J."/>
            <person name="Xu F."/>
            <person name="Nohynkova E."/>
            <person name="Andersson J.O."/>
            <person name="Svard S.G."/>
            <person name="Andersson B."/>
        </authorList>
    </citation>
    <scope>NUCLEOTIDE SEQUENCE [LARGE SCALE GENOMIC DNA]</scope>
    <source>
        <strain evidence="2 3">P15</strain>
    </source>
</reference>
<feature type="compositionally biased region" description="Polar residues" evidence="1">
    <location>
        <begin position="99"/>
        <end position="119"/>
    </location>
</feature>
<organism evidence="2 3">
    <name type="scientific">Giardia intestinalis (strain P15)</name>
    <name type="common">Giardia lamblia</name>
    <dbReference type="NCBI Taxonomy" id="658858"/>
    <lineage>
        <taxon>Eukaryota</taxon>
        <taxon>Metamonada</taxon>
        <taxon>Diplomonadida</taxon>
        <taxon>Hexamitidae</taxon>
        <taxon>Giardiinae</taxon>
        <taxon>Giardia</taxon>
    </lineage>
</organism>
<comment type="caution">
    <text evidence="2">The sequence shown here is derived from an EMBL/GenBank/DDBJ whole genome shotgun (WGS) entry which is preliminary data.</text>
</comment>